<sequence length="672" mass="70721">MAQQAIHEGAVAALELLAAGAQDEHLEEALEEQPADGKSGAGQDARDRVRRAVLQLRRRLESVQQRSAALTFLLDTAVDLAEQEILADALAVLTRRARMLLGADMACVALGEGAALSGPLVVRAAGGHLSPLTIGLRVPEHLGLGQRALESAVPVWTSDFLTDHTFEHRAVTDDMVRAEGLRAVIATPLVHASRHVGVLYTACRAPRQFSREEVALMSTLGELGAAAVVRGAATDAANLRLRNLPRDQDSTTRQLLKVSADSLAGRQLIQAALEGAGPAALTRKFGRHMRAAVRVCAPDGEILAETGELPGQCGDLIAAATRAHARGHAVRHPDGAWTTVVFAGEQWLSSVHVRCARSSPRPDQEAGGTGTARDNESSPGASGSEEATLGNAAHGGEPPPLLTLFVQALAVSHLVAPAAGVTASQDRAELLRLLLDSTSETAEALTQRASRLGVNLRQPYVMLAARPQHGPAGSAQVWAVSHAQRTRGLHLIREDCVILMLPGRDPNAAAHAVSSELSQVLGQPVTVGSAGPSDSPESVPSIFREARRCLEAMAAMGATGVGGSAADVGLFGLLLSRGDDVPAFLDATIGPLIRYDKQHLSELTGSLEAYFNAGGSPTHAAKLLHVHPNTVSRRLERIGELLGPEWQSPERALHIQLALRILHIGYGLRSGS</sequence>
<dbReference type="InterPro" id="IPR051448">
    <property type="entry name" value="CdaR-like_regulators"/>
</dbReference>
<dbReference type="Gene3D" id="3.30.450.40">
    <property type="match status" value="1"/>
</dbReference>
<evidence type="ECO:0000313" key="4">
    <source>
        <dbReference type="EMBL" id="GAA1910895.1"/>
    </source>
</evidence>
<dbReference type="InterPro" id="IPR003018">
    <property type="entry name" value="GAF"/>
</dbReference>
<feature type="region of interest" description="Disordered" evidence="2">
    <location>
        <begin position="355"/>
        <end position="395"/>
    </location>
</feature>
<dbReference type="EMBL" id="BAAAMJ010000018">
    <property type="protein sequence ID" value="GAA1910895.1"/>
    <property type="molecule type" value="Genomic_DNA"/>
</dbReference>
<evidence type="ECO:0000256" key="2">
    <source>
        <dbReference type="SAM" id="MobiDB-lite"/>
    </source>
</evidence>
<gene>
    <name evidence="4" type="ORF">GCM10009716_20910</name>
</gene>
<protein>
    <submittedName>
        <fullName evidence="4">Helix-turn-helix domain-containing protein</fullName>
    </submittedName>
</protein>
<keyword evidence="5" id="KW-1185">Reference proteome</keyword>
<dbReference type="InterPro" id="IPR042070">
    <property type="entry name" value="PucR_C-HTH_sf"/>
</dbReference>
<comment type="similarity">
    <text evidence="1">Belongs to the CdaR family.</text>
</comment>
<dbReference type="RefSeq" id="WP_344260749.1">
    <property type="nucleotide sequence ID" value="NZ_BAAAMJ010000018.1"/>
</dbReference>
<dbReference type="Pfam" id="PF17853">
    <property type="entry name" value="GGDEF_2"/>
    <property type="match status" value="1"/>
</dbReference>
<organism evidence="4 5">
    <name type="scientific">Streptomyces sodiiphilus</name>
    <dbReference type="NCBI Taxonomy" id="226217"/>
    <lineage>
        <taxon>Bacteria</taxon>
        <taxon>Bacillati</taxon>
        <taxon>Actinomycetota</taxon>
        <taxon>Actinomycetes</taxon>
        <taxon>Kitasatosporales</taxon>
        <taxon>Streptomycetaceae</taxon>
        <taxon>Streptomyces</taxon>
    </lineage>
</organism>
<dbReference type="PANTHER" id="PTHR33744">
    <property type="entry name" value="CARBOHYDRATE DIACID REGULATOR"/>
    <property type="match status" value="1"/>
</dbReference>
<feature type="compositionally biased region" description="Low complexity" evidence="2">
    <location>
        <begin position="377"/>
        <end position="387"/>
    </location>
</feature>
<dbReference type="InterPro" id="IPR029016">
    <property type="entry name" value="GAF-like_dom_sf"/>
</dbReference>
<reference evidence="5" key="1">
    <citation type="journal article" date="2019" name="Int. J. Syst. Evol. Microbiol.">
        <title>The Global Catalogue of Microorganisms (GCM) 10K type strain sequencing project: providing services to taxonomists for standard genome sequencing and annotation.</title>
        <authorList>
            <consortium name="The Broad Institute Genomics Platform"/>
            <consortium name="The Broad Institute Genome Sequencing Center for Infectious Disease"/>
            <person name="Wu L."/>
            <person name="Ma J."/>
        </authorList>
    </citation>
    <scope>NUCLEOTIDE SEQUENCE [LARGE SCALE GENOMIC DNA]</scope>
    <source>
        <strain evidence="5">JCM 13581</strain>
    </source>
</reference>
<accession>A0ABP5ADD0</accession>
<evidence type="ECO:0000256" key="1">
    <source>
        <dbReference type="ARBA" id="ARBA00006754"/>
    </source>
</evidence>
<comment type="caution">
    <text evidence="4">The sequence shown here is derived from an EMBL/GenBank/DDBJ whole genome shotgun (WGS) entry which is preliminary data.</text>
</comment>
<feature type="region of interest" description="Disordered" evidence="2">
    <location>
        <begin position="26"/>
        <end position="46"/>
    </location>
</feature>
<dbReference type="Gene3D" id="1.10.10.2840">
    <property type="entry name" value="PucR C-terminal helix-turn-helix domain"/>
    <property type="match status" value="1"/>
</dbReference>
<evidence type="ECO:0000313" key="5">
    <source>
        <dbReference type="Proteomes" id="UP001501303"/>
    </source>
</evidence>
<dbReference type="InterPro" id="IPR025736">
    <property type="entry name" value="PucR_C-HTH_dom"/>
</dbReference>
<dbReference type="Pfam" id="PF01590">
    <property type="entry name" value="GAF"/>
    <property type="match status" value="1"/>
</dbReference>
<feature type="domain" description="GAF" evidence="3">
    <location>
        <begin position="85"/>
        <end position="238"/>
    </location>
</feature>
<dbReference type="SUPFAM" id="SSF55781">
    <property type="entry name" value="GAF domain-like"/>
    <property type="match status" value="1"/>
</dbReference>
<dbReference type="PANTHER" id="PTHR33744:SF1">
    <property type="entry name" value="DNA-BINDING TRANSCRIPTIONAL ACTIVATOR ADER"/>
    <property type="match status" value="1"/>
</dbReference>
<name>A0ABP5ADD0_9ACTN</name>
<evidence type="ECO:0000259" key="3">
    <source>
        <dbReference type="SMART" id="SM00065"/>
    </source>
</evidence>
<dbReference type="Proteomes" id="UP001501303">
    <property type="component" value="Unassembled WGS sequence"/>
</dbReference>
<dbReference type="SMART" id="SM00065">
    <property type="entry name" value="GAF"/>
    <property type="match status" value="1"/>
</dbReference>
<dbReference type="Pfam" id="PF13556">
    <property type="entry name" value="HTH_30"/>
    <property type="match status" value="1"/>
</dbReference>
<proteinExistence type="inferred from homology"/>
<dbReference type="InterPro" id="IPR041522">
    <property type="entry name" value="CdaR_GGDEF"/>
</dbReference>